<accession>A0A1E7F3Q4</accession>
<keyword evidence="2" id="KW-1185">Reference proteome</keyword>
<dbReference type="KEGG" id="fcy:FRACYDRAFT_244087"/>
<reference evidence="1 2" key="1">
    <citation type="submission" date="2016-09" db="EMBL/GenBank/DDBJ databases">
        <title>Extensive genetic diversity and differential bi-allelic expression allows diatom success in the polar Southern Ocean.</title>
        <authorList>
            <consortium name="DOE Joint Genome Institute"/>
            <person name="Mock T."/>
            <person name="Otillar R.P."/>
            <person name="Strauss J."/>
            <person name="Dupont C."/>
            <person name="Frickenhaus S."/>
            <person name="Maumus F."/>
            <person name="Mcmullan M."/>
            <person name="Sanges R."/>
            <person name="Schmutz J."/>
            <person name="Toseland A."/>
            <person name="Valas R."/>
            <person name="Veluchamy A."/>
            <person name="Ward B.J."/>
            <person name="Allen A."/>
            <person name="Barry K."/>
            <person name="Falciatore A."/>
            <person name="Ferrante M."/>
            <person name="Fortunato A.E."/>
            <person name="Gloeckner G."/>
            <person name="Gruber A."/>
            <person name="Hipkin R."/>
            <person name="Janech M."/>
            <person name="Kroth P."/>
            <person name="Leese F."/>
            <person name="Lindquist E."/>
            <person name="Lyon B.R."/>
            <person name="Martin J."/>
            <person name="Mayer C."/>
            <person name="Parker M."/>
            <person name="Quesneville H."/>
            <person name="Raymond J."/>
            <person name="Uhlig C."/>
            <person name="Valentin K.U."/>
            <person name="Worden A.Z."/>
            <person name="Armbrust E.V."/>
            <person name="Bowler C."/>
            <person name="Green B."/>
            <person name="Moulton V."/>
            <person name="Van Oosterhout C."/>
            <person name="Grigoriev I."/>
        </authorList>
    </citation>
    <scope>NUCLEOTIDE SEQUENCE [LARGE SCALE GENOMIC DNA]</scope>
    <source>
        <strain evidence="1 2">CCMP1102</strain>
    </source>
</reference>
<dbReference type="EMBL" id="KV784364">
    <property type="protein sequence ID" value="OEU12812.1"/>
    <property type="molecule type" value="Genomic_DNA"/>
</dbReference>
<organism evidence="1 2">
    <name type="scientific">Fragilariopsis cylindrus CCMP1102</name>
    <dbReference type="NCBI Taxonomy" id="635003"/>
    <lineage>
        <taxon>Eukaryota</taxon>
        <taxon>Sar</taxon>
        <taxon>Stramenopiles</taxon>
        <taxon>Ochrophyta</taxon>
        <taxon>Bacillariophyta</taxon>
        <taxon>Bacillariophyceae</taxon>
        <taxon>Bacillariophycidae</taxon>
        <taxon>Bacillariales</taxon>
        <taxon>Bacillariaceae</taxon>
        <taxon>Fragilariopsis</taxon>
    </lineage>
</organism>
<protein>
    <submittedName>
        <fullName evidence="1">Uncharacterized protein</fullName>
    </submittedName>
</protein>
<dbReference type="Proteomes" id="UP000095751">
    <property type="component" value="Unassembled WGS sequence"/>
</dbReference>
<evidence type="ECO:0000313" key="2">
    <source>
        <dbReference type="Proteomes" id="UP000095751"/>
    </source>
</evidence>
<dbReference type="AlphaFoldDB" id="A0A1E7F3Q4"/>
<sequence>MFLAGCLCKRHGRSASAVNRVTIQLVVEIRLLLGILITCFDYTKVLDIGKTECSWLYLFRRIRETYSEQNNLEETTRCSGGLTIELRRLTGTVETTALYDNAMVEVETVGWELVLKQILQCAAGKSRGRQYIDNKASCRENEHCRNDDPGDSTDSCWTTTEGDDGMKMNIK</sequence>
<proteinExistence type="predicted"/>
<name>A0A1E7F3Q4_9STRA</name>
<dbReference type="InParanoid" id="A0A1E7F3Q4"/>
<evidence type="ECO:0000313" key="1">
    <source>
        <dbReference type="EMBL" id="OEU12812.1"/>
    </source>
</evidence>
<gene>
    <name evidence="1" type="ORF">FRACYDRAFT_244087</name>
</gene>